<dbReference type="AlphaFoldDB" id="A0A1S2Q247"/>
<dbReference type="Pfam" id="PF11209">
    <property type="entry name" value="LmeA"/>
    <property type="match status" value="1"/>
</dbReference>
<protein>
    <recommendedName>
        <fullName evidence="3">DUF2993 domain-containing protein</fullName>
    </recommendedName>
</protein>
<sequence length="214" mass="22159">MVTALALSGTVGMAELVCRNRIGERFATEAGKRLGRTPSVDLGATPALLQLARGSFPDVELTADGVTVRRMSGLGIDAHLHQVRRGGHTVTVRSTTVDVDVPAASLADGSLQGLGGEVVPSPETGQLIVRLGRAGALTVPVTPALHGDTIRAVPGRPAFNGAPLPGALSHKVTDMAERSVELTDLPLALEPRRLAVTDDGLRLTLRGSPAPFHA</sequence>
<comment type="caution">
    <text evidence="1">The sequence shown here is derived from an EMBL/GenBank/DDBJ whole genome shotgun (WGS) entry which is preliminary data.</text>
</comment>
<accession>A0A1S2Q247</accession>
<gene>
    <name evidence="1" type="ORF">BIV23_26945</name>
</gene>
<dbReference type="InterPro" id="IPR021373">
    <property type="entry name" value="DUF2993"/>
</dbReference>
<dbReference type="EMBL" id="MLYO01000048">
    <property type="protein sequence ID" value="OIK00189.1"/>
    <property type="molecule type" value="Genomic_DNA"/>
</dbReference>
<evidence type="ECO:0000313" key="2">
    <source>
        <dbReference type="Proteomes" id="UP000179642"/>
    </source>
</evidence>
<proteinExistence type="predicted"/>
<reference evidence="1 2" key="1">
    <citation type="submission" date="2016-10" db="EMBL/GenBank/DDBJ databases">
        <title>Genome sequence of Streptomyces sp. MUSC 1.</title>
        <authorList>
            <person name="Lee L.-H."/>
            <person name="Ser H.-L."/>
            <person name="Law J.W.-F."/>
        </authorList>
    </citation>
    <scope>NUCLEOTIDE SEQUENCE [LARGE SCALE GENOMIC DNA]</scope>
    <source>
        <strain evidence="1 2">MUSC 1</strain>
    </source>
</reference>
<name>A0A1S2Q247_9ACTN</name>
<evidence type="ECO:0000313" key="1">
    <source>
        <dbReference type="EMBL" id="OIK00189.1"/>
    </source>
</evidence>
<organism evidence="1 2">
    <name type="scientific">Streptomyces monashensis</name>
    <dbReference type="NCBI Taxonomy" id="1678012"/>
    <lineage>
        <taxon>Bacteria</taxon>
        <taxon>Bacillati</taxon>
        <taxon>Actinomycetota</taxon>
        <taxon>Actinomycetes</taxon>
        <taxon>Kitasatosporales</taxon>
        <taxon>Streptomycetaceae</taxon>
        <taxon>Streptomyces</taxon>
    </lineage>
</organism>
<keyword evidence="2" id="KW-1185">Reference proteome</keyword>
<dbReference type="Proteomes" id="UP000179642">
    <property type="component" value="Unassembled WGS sequence"/>
</dbReference>
<evidence type="ECO:0008006" key="3">
    <source>
        <dbReference type="Google" id="ProtNLM"/>
    </source>
</evidence>